<reference evidence="2" key="3">
    <citation type="submission" date="2025-09" db="UniProtKB">
        <authorList>
            <consortium name="Ensembl"/>
        </authorList>
    </citation>
    <scope>IDENTIFICATION</scope>
</reference>
<reference evidence="2" key="2">
    <citation type="submission" date="2025-08" db="UniProtKB">
        <authorList>
            <consortium name="Ensembl"/>
        </authorList>
    </citation>
    <scope>IDENTIFICATION</scope>
</reference>
<evidence type="ECO:0000313" key="2">
    <source>
        <dbReference type="Ensembl" id="ENSPMRP00000020572.1"/>
    </source>
</evidence>
<feature type="signal peptide" evidence="1">
    <location>
        <begin position="1"/>
        <end position="26"/>
    </location>
</feature>
<organism evidence="2 3">
    <name type="scientific">Podarcis muralis</name>
    <name type="common">Wall lizard</name>
    <name type="synonym">Lacerta muralis</name>
    <dbReference type="NCBI Taxonomy" id="64176"/>
    <lineage>
        <taxon>Eukaryota</taxon>
        <taxon>Metazoa</taxon>
        <taxon>Chordata</taxon>
        <taxon>Craniata</taxon>
        <taxon>Vertebrata</taxon>
        <taxon>Euteleostomi</taxon>
        <taxon>Lepidosauria</taxon>
        <taxon>Squamata</taxon>
        <taxon>Bifurcata</taxon>
        <taxon>Unidentata</taxon>
        <taxon>Episquamata</taxon>
        <taxon>Laterata</taxon>
        <taxon>Lacertibaenia</taxon>
        <taxon>Lacertidae</taxon>
        <taxon>Podarcis</taxon>
    </lineage>
</organism>
<dbReference type="Proteomes" id="UP000472272">
    <property type="component" value="Chromosome 9"/>
</dbReference>
<evidence type="ECO:0000256" key="1">
    <source>
        <dbReference type="SAM" id="SignalP"/>
    </source>
</evidence>
<reference evidence="2 3" key="1">
    <citation type="journal article" date="2019" name="Proc. Natl. Acad. Sci. U.S.A.">
        <title>Regulatory changes in pterin and carotenoid genes underlie balanced color polymorphisms in the wall lizard.</title>
        <authorList>
            <person name="Andrade P."/>
            <person name="Pinho C."/>
            <person name="Perez I de Lanuza G."/>
            <person name="Afonso S."/>
            <person name="Brejcha J."/>
            <person name="Rubin C.J."/>
            <person name="Wallerman O."/>
            <person name="Pereira P."/>
            <person name="Sabatino S.J."/>
            <person name="Bellati A."/>
            <person name="Pellitteri-Rosa D."/>
            <person name="Bosakova Z."/>
            <person name="Bunikis I."/>
            <person name="Carretero M.A."/>
            <person name="Feiner N."/>
            <person name="Marsik P."/>
            <person name="Pauperio F."/>
            <person name="Salvi D."/>
            <person name="Soler L."/>
            <person name="While G.M."/>
            <person name="Uller T."/>
            <person name="Font E."/>
            <person name="Andersson L."/>
            <person name="Carneiro M."/>
        </authorList>
    </citation>
    <scope>NUCLEOTIDE SEQUENCE</scope>
</reference>
<proteinExistence type="predicted"/>
<protein>
    <submittedName>
        <fullName evidence="2">Uncharacterized protein</fullName>
    </submittedName>
</protein>
<dbReference type="AlphaFoldDB" id="A0A670JBL2"/>
<dbReference type="Ensembl" id="ENSPMRT00000021852.1">
    <property type="protein sequence ID" value="ENSPMRP00000020572.1"/>
    <property type="gene ID" value="ENSPMRG00000013376.1"/>
</dbReference>
<feature type="chain" id="PRO_5025485488" evidence="1">
    <location>
        <begin position="27"/>
        <end position="61"/>
    </location>
</feature>
<keyword evidence="1" id="KW-0732">Signal</keyword>
<name>A0A670JBL2_PODMU</name>
<sequence>MDMQFAIRTNMLGVSLFFLIILHGYQQPPKQEGPIPDVPSFQPRQILDILKEQEEEEAVAM</sequence>
<accession>A0A670JBL2</accession>
<keyword evidence="3" id="KW-1185">Reference proteome</keyword>
<evidence type="ECO:0000313" key="3">
    <source>
        <dbReference type="Proteomes" id="UP000472272"/>
    </source>
</evidence>